<dbReference type="NCBIfam" id="NF011652">
    <property type="entry name" value="PRK15070.1"/>
    <property type="match status" value="1"/>
</dbReference>
<dbReference type="Proteomes" id="UP000655830">
    <property type="component" value="Unassembled WGS sequence"/>
</dbReference>
<evidence type="ECO:0000256" key="7">
    <source>
        <dbReference type="ARBA" id="ARBA00022833"/>
    </source>
</evidence>
<evidence type="ECO:0000256" key="5">
    <source>
        <dbReference type="ARBA" id="ARBA00022679"/>
    </source>
</evidence>
<dbReference type="AlphaFoldDB" id="A0A926ICU9"/>
<comment type="catalytic activity">
    <reaction evidence="9 10">
        <text>propanoyl-CoA + phosphate = propanoyl phosphate + CoA</text>
        <dbReference type="Rhea" id="RHEA:28046"/>
        <dbReference type="ChEBI" id="CHEBI:43474"/>
        <dbReference type="ChEBI" id="CHEBI:57287"/>
        <dbReference type="ChEBI" id="CHEBI:57392"/>
        <dbReference type="ChEBI" id="CHEBI:58933"/>
        <dbReference type="EC" id="2.3.1.222"/>
    </reaction>
</comment>
<comment type="similarity">
    <text evidence="2 10">Belongs to the PduL family.</text>
</comment>
<dbReference type="PANTHER" id="PTHR39453:SF1">
    <property type="entry name" value="PHOSPHATE PROPANOYLTRANSFERASE"/>
    <property type="match status" value="1"/>
</dbReference>
<evidence type="ECO:0000256" key="6">
    <source>
        <dbReference type="ARBA" id="ARBA00022723"/>
    </source>
</evidence>
<organism evidence="11 12">
    <name type="scientific">Zhenhengia yiwuensis</name>
    <dbReference type="NCBI Taxonomy" id="2763666"/>
    <lineage>
        <taxon>Bacteria</taxon>
        <taxon>Bacillati</taxon>
        <taxon>Bacillota</taxon>
        <taxon>Clostridia</taxon>
        <taxon>Lachnospirales</taxon>
        <taxon>Lachnospiraceae</taxon>
        <taxon>Zhenhengia</taxon>
    </lineage>
</organism>
<evidence type="ECO:0000256" key="2">
    <source>
        <dbReference type="ARBA" id="ARBA00007342"/>
    </source>
</evidence>
<evidence type="ECO:0000256" key="10">
    <source>
        <dbReference type="PIRNR" id="PIRNR010130"/>
    </source>
</evidence>
<gene>
    <name evidence="11" type="ORF">H8718_00580</name>
</gene>
<keyword evidence="7" id="KW-0862">Zinc</keyword>
<keyword evidence="5 10" id="KW-0808">Transferase</keyword>
<sequence>MKTLQIPVGISARHLHLCQEHLEVLFGEGAQLHPIKTLMGGQYAADERVTVVGNAGRKLENVRVLGPLRGATQVEISKTDAMFLKVEGVLRDSGDIEGTPGVTLIGPKGEVTLETGCIVAKRHIHMSPEDAKNFGLEDKARISVELEGERGGMMHNVLVRVDPTFTLEMHIDTDEANAFEVKSNQVINYTVE</sequence>
<comment type="function">
    <text evidence="10">Involved in 1,2-propanediol (1,2-PD) degradation by catalyzing the conversion of propanoyl-CoA to propanoyl-phosphate.</text>
</comment>
<dbReference type="Pfam" id="PF06130">
    <property type="entry name" value="PTAC"/>
    <property type="match status" value="1"/>
</dbReference>
<dbReference type="PANTHER" id="PTHR39453">
    <property type="entry name" value="PHOSPHATE PROPANOYLTRANSFERASE"/>
    <property type="match status" value="1"/>
</dbReference>
<evidence type="ECO:0000256" key="4">
    <source>
        <dbReference type="ARBA" id="ARBA00020837"/>
    </source>
</evidence>
<reference evidence="11" key="1">
    <citation type="submission" date="2020-08" db="EMBL/GenBank/DDBJ databases">
        <title>Genome public.</title>
        <authorList>
            <person name="Liu C."/>
            <person name="Sun Q."/>
        </authorList>
    </citation>
    <scope>NUCLEOTIDE SEQUENCE</scope>
    <source>
        <strain evidence="11">NSJ-12</strain>
    </source>
</reference>
<keyword evidence="6" id="KW-0479">Metal-binding</keyword>
<evidence type="ECO:0000256" key="1">
    <source>
        <dbReference type="ARBA" id="ARBA00001947"/>
    </source>
</evidence>
<evidence type="ECO:0000256" key="9">
    <source>
        <dbReference type="ARBA" id="ARBA00047589"/>
    </source>
</evidence>
<dbReference type="GO" id="GO:0046872">
    <property type="term" value="F:metal ion binding"/>
    <property type="evidence" value="ECO:0007669"/>
    <property type="project" value="UniProtKB-KW"/>
</dbReference>
<keyword evidence="8 10" id="KW-0012">Acyltransferase</keyword>
<evidence type="ECO:0000313" key="11">
    <source>
        <dbReference type="EMBL" id="MBC8578033.1"/>
    </source>
</evidence>
<dbReference type="PIRSF" id="PIRSF010130">
    <property type="entry name" value="PduL"/>
    <property type="match status" value="1"/>
</dbReference>
<evidence type="ECO:0000256" key="8">
    <source>
        <dbReference type="ARBA" id="ARBA00023315"/>
    </source>
</evidence>
<name>A0A926ICU9_9FIRM</name>
<dbReference type="InterPro" id="IPR008300">
    <property type="entry name" value="PTAC"/>
</dbReference>
<comment type="cofactor">
    <cofactor evidence="1">
        <name>Zn(2+)</name>
        <dbReference type="ChEBI" id="CHEBI:29105"/>
    </cofactor>
</comment>
<comment type="caution">
    <text evidence="11">The sequence shown here is derived from an EMBL/GenBank/DDBJ whole genome shotgun (WGS) entry which is preliminary data.</text>
</comment>
<protein>
    <recommendedName>
        <fullName evidence="4 10">Phosphate propanoyltransferase</fullName>
        <ecNumber evidence="3 10">2.3.1.222</ecNumber>
    </recommendedName>
</protein>
<comment type="pathway">
    <text evidence="10">Polyol metabolism; 1,2-propanediol degradation.</text>
</comment>
<dbReference type="EC" id="2.3.1.222" evidence="3 10"/>
<dbReference type="EMBL" id="JACRSY010000001">
    <property type="protein sequence ID" value="MBC8578033.1"/>
    <property type="molecule type" value="Genomic_DNA"/>
</dbReference>
<keyword evidence="12" id="KW-1185">Reference proteome</keyword>
<dbReference type="RefSeq" id="WP_249331134.1">
    <property type="nucleotide sequence ID" value="NZ_JACRSY010000001.1"/>
</dbReference>
<evidence type="ECO:0000313" key="12">
    <source>
        <dbReference type="Proteomes" id="UP000655830"/>
    </source>
</evidence>
<accession>A0A926ICU9</accession>
<proteinExistence type="inferred from homology"/>
<dbReference type="GO" id="GO:0016747">
    <property type="term" value="F:acyltransferase activity, transferring groups other than amino-acyl groups"/>
    <property type="evidence" value="ECO:0007669"/>
    <property type="project" value="InterPro"/>
</dbReference>
<evidence type="ECO:0000256" key="3">
    <source>
        <dbReference type="ARBA" id="ARBA00012206"/>
    </source>
</evidence>